<dbReference type="OrthoDB" id="594893at2"/>
<gene>
    <name evidence="12" type="ORF">FRY74_05135</name>
</gene>
<sequence length="135" mass="15710">MNIPNHLLTHDIKPSYQRIKIFEYLYSEMNHPTVDIIYKNLVGNIPTLSKTTVYNTLKLFVDKGITSTVTIEDNEVRYDAITESHGHFKCDDCGHIYDIEIDFSSLLYNELENFKIDETHIHLKGKCNKCLTNKN</sequence>
<evidence type="ECO:0000256" key="7">
    <source>
        <dbReference type="ARBA" id="ARBA00022833"/>
    </source>
</evidence>
<keyword evidence="7 11" id="KW-0862">Zinc</keyword>
<evidence type="ECO:0000256" key="1">
    <source>
        <dbReference type="ARBA" id="ARBA00004496"/>
    </source>
</evidence>
<evidence type="ECO:0000256" key="9">
    <source>
        <dbReference type="ARBA" id="ARBA00023125"/>
    </source>
</evidence>
<dbReference type="GO" id="GO:0005737">
    <property type="term" value="C:cytoplasm"/>
    <property type="evidence" value="ECO:0007669"/>
    <property type="project" value="UniProtKB-SubCell"/>
</dbReference>
<comment type="subcellular location">
    <subcellularLocation>
        <location evidence="1">Cytoplasm</location>
    </subcellularLocation>
</comment>
<organism evidence="12 13">
    <name type="scientific">Vicingus serpentipes</name>
    <dbReference type="NCBI Taxonomy" id="1926625"/>
    <lineage>
        <taxon>Bacteria</taxon>
        <taxon>Pseudomonadati</taxon>
        <taxon>Bacteroidota</taxon>
        <taxon>Flavobacteriia</taxon>
        <taxon>Flavobacteriales</taxon>
        <taxon>Vicingaceae</taxon>
        <taxon>Vicingus</taxon>
    </lineage>
</organism>
<evidence type="ECO:0000313" key="12">
    <source>
        <dbReference type="EMBL" id="TXB65955.1"/>
    </source>
</evidence>
<dbReference type="CDD" id="cd07153">
    <property type="entry name" value="Fur_like"/>
    <property type="match status" value="1"/>
</dbReference>
<keyword evidence="10" id="KW-0804">Transcription</keyword>
<keyword evidence="13" id="KW-1185">Reference proteome</keyword>
<dbReference type="InterPro" id="IPR043135">
    <property type="entry name" value="Fur_C"/>
</dbReference>
<evidence type="ECO:0000256" key="10">
    <source>
        <dbReference type="ARBA" id="ARBA00023163"/>
    </source>
</evidence>
<keyword evidence="8" id="KW-0805">Transcription regulation</keyword>
<dbReference type="GO" id="GO:1900376">
    <property type="term" value="P:regulation of secondary metabolite biosynthetic process"/>
    <property type="evidence" value="ECO:0007669"/>
    <property type="project" value="TreeGrafter"/>
</dbReference>
<dbReference type="Proteomes" id="UP000321721">
    <property type="component" value="Unassembled WGS sequence"/>
</dbReference>
<evidence type="ECO:0000256" key="6">
    <source>
        <dbReference type="ARBA" id="ARBA00022723"/>
    </source>
</evidence>
<accession>A0A5C6RVG8</accession>
<protein>
    <recommendedName>
        <fullName evidence="3">Ferric uptake regulation protein</fullName>
    </recommendedName>
</protein>
<dbReference type="Gene3D" id="3.30.1490.190">
    <property type="match status" value="1"/>
</dbReference>
<dbReference type="InterPro" id="IPR036388">
    <property type="entry name" value="WH-like_DNA-bd_sf"/>
</dbReference>
<keyword evidence="9" id="KW-0238">DNA-binding</keyword>
<feature type="binding site" evidence="11">
    <location>
        <position position="130"/>
    </location>
    <ligand>
        <name>Zn(2+)</name>
        <dbReference type="ChEBI" id="CHEBI:29105"/>
    </ligand>
</feature>
<evidence type="ECO:0000256" key="5">
    <source>
        <dbReference type="ARBA" id="ARBA00022491"/>
    </source>
</evidence>
<dbReference type="RefSeq" id="WP_147099280.1">
    <property type="nucleotide sequence ID" value="NZ_VOOS01000002.1"/>
</dbReference>
<feature type="binding site" evidence="11">
    <location>
        <position position="90"/>
    </location>
    <ligand>
        <name>Zn(2+)</name>
        <dbReference type="ChEBI" id="CHEBI:29105"/>
    </ligand>
</feature>
<evidence type="ECO:0000256" key="2">
    <source>
        <dbReference type="ARBA" id="ARBA00007957"/>
    </source>
</evidence>
<feature type="binding site" evidence="11">
    <location>
        <position position="93"/>
    </location>
    <ligand>
        <name>Zn(2+)</name>
        <dbReference type="ChEBI" id="CHEBI:29105"/>
    </ligand>
</feature>
<evidence type="ECO:0000256" key="4">
    <source>
        <dbReference type="ARBA" id="ARBA00022490"/>
    </source>
</evidence>
<dbReference type="PANTHER" id="PTHR33202">
    <property type="entry name" value="ZINC UPTAKE REGULATION PROTEIN"/>
    <property type="match status" value="1"/>
</dbReference>
<dbReference type="GO" id="GO:0008270">
    <property type="term" value="F:zinc ion binding"/>
    <property type="evidence" value="ECO:0007669"/>
    <property type="project" value="TreeGrafter"/>
</dbReference>
<dbReference type="InterPro" id="IPR002481">
    <property type="entry name" value="FUR"/>
</dbReference>
<evidence type="ECO:0000256" key="11">
    <source>
        <dbReference type="PIRSR" id="PIRSR602481-1"/>
    </source>
</evidence>
<dbReference type="EMBL" id="VOOS01000002">
    <property type="protein sequence ID" value="TXB65955.1"/>
    <property type="molecule type" value="Genomic_DNA"/>
</dbReference>
<proteinExistence type="inferred from homology"/>
<keyword evidence="6 11" id="KW-0479">Metal-binding</keyword>
<dbReference type="GO" id="GO:0003700">
    <property type="term" value="F:DNA-binding transcription factor activity"/>
    <property type="evidence" value="ECO:0007669"/>
    <property type="project" value="InterPro"/>
</dbReference>
<dbReference type="SUPFAM" id="SSF46785">
    <property type="entry name" value="Winged helix' DNA-binding domain"/>
    <property type="match status" value="1"/>
</dbReference>
<dbReference type="FunFam" id="1.10.10.10:FF:000007">
    <property type="entry name" value="Ferric uptake regulation protein"/>
    <property type="match status" value="1"/>
</dbReference>
<comment type="similarity">
    <text evidence="2">Belongs to the Fur family.</text>
</comment>
<dbReference type="InterPro" id="IPR036390">
    <property type="entry name" value="WH_DNA-bd_sf"/>
</dbReference>
<evidence type="ECO:0000256" key="8">
    <source>
        <dbReference type="ARBA" id="ARBA00023015"/>
    </source>
</evidence>
<dbReference type="GO" id="GO:0000976">
    <property type="term" value="F:transcription cis-regulatory region binding"/>
    <property type="evidence" value="ECO:0007669"/>
    <property type="project" value="TreeGrafter"/>
</dbReference>
<evidence type="ECO:0000256" key="3">
    <source>
        <dbReference type="ARBA" id="ARBA00020910"/>
    </source>
</evidence>
<feature type="binding site" evidence="11">
    <location>
        <position position="127"/>
    </location>
    <ligand>
        <name>Zn(2+)</name>
        <dbReference type="ChEBI" id="CHEBI:29105"/>
    </ligand>
</feature>
<evidence type="ECO:0000313" key="13">
    <source>
        <dbReference type="Proteomes" id="UP000321721"/>
    </source>
</evidence>
<name>A0A5C6RVG8_9FLAO</name>
<dbReference type="Gene3D" id="1.10.10.10">
    <property type="entry name" value="Winged helix-like DNA-binding domain superfamily/Winged helix DNA-binding domain"/>
    <property type="match status" value="1"/>
</dbReference>
<dbReference type="PANTHER" id="PTHR33202:SF8">
    <property type="entry name" value="PEROXIDE-RESPONSIVE REPRESSOR PERR"/>
    <property type="match status" value="1"/>
</dbReference>
<comment type="cofactor">
    <cofactor evidence="11">
        <name>Zn(2+)</name>
        <dbReference type="ChEBI" id="CHEBI:29105"/>
    </cofactor>
    <text evidence="11">Binds 1 zinc ion per subunit.</text>
</comment>
<dbReference type="AlphaFoldDB" id="A0A5C6RVG8"/>
<comment type="caution">
    <text evidence="12">The sequence shown here is derived from an EMBL/GenBank/DDBJ whole genome shotgun (WGS) entry which is preliminary data.</text>
</comment>
<reference evidence="12 13" key="1">
    <citation type="submission" date="2019-08" db="EMBL/GenBank/DDBJ databases">
        <title>Genome of Vicingus serpentipes NCIMB 15042.</title>
        <authorList>
            <person name="Bowman J.P."/>
        </authorList>
    </citation>
    <scope>NUCLEOTIDE SEQUENCE [LARGE SCALE GENOMIC DNA]</scope>
    <source>
        <strain evidence="12 13">NCIMB 15042</strain>
    </source>
</reference>
<dbReference type="Pfam" id="PF01475">
    <property type="entry name" value="FUR"/>
    <property type="match status" value="1"/>
</dbReference>
<keyword evidence="4" id="KW-0963">Cytoplasm</keyword>
<dbReference type="GO" id="GO:0045892">
    <property type="term" value="P:negative regulation of DNA-templated transcription"/>
    <property type="evidence" value="ECO:0007669"/>
    <property type="project" value="TreeGrafter"/>
</dbReference>
<keyword evidence="5" id="KW-0678">Repressor</keyword>